<proteinExistence type="predicted"/>
<evidence type="ECO:0000313" key="1">
    <source>
        <dbReference type="EMBL" id="CDW91211.1"/>
    </source>
</evidence>
<gene>
    <name evidence="1" type="primary">Contig8206.g8762</name>
    <name evidence="1" type="ORF">STYLEM_20364</name>
</gene>
<dbReference type="EMBL" id="CCKQ01019196">
    <property type="protein sequence ID" value="CDW91211.1"/>
    <property type="molecule type" value="Genomic_DNA"/>
</dbReference>
<reference evidence="1 2" key="1">
    <citation type="submission" date="2014-06" db="EMBL/GenBank/DDBJ databases">
        <authorList>
            <person name="Swart Estienne"/>
        </authorList>
    </citation>
    <scope>NUCLEOTIDE SEQUENCE [LARGE SCALE GENOMIC DNA]</scope>
    <source>
        <strain evidence="1 2">130c</strain>
    </source>
</reference>
<dbReference type="InParanoid" id="A0A078BAF9"/>
<evidence type="ECO:0000313" key="2">
    <source>
        <dbReference type="Proteomes" id="UP000039865"/>
    </source>
</evidence>
<keyword evidence="2" id="KW-1185">Reference proteome</keyword>
<organism evidence="1 2">
    <name type="scientific">Stylonychia lemnae</name>
    <name type="common">Ciliate</name>
    <dbReference type="NCBI Taxonomy" id="5949"/>
    <lineage>
        <taxon>Eukaryota</taxon>
        <taxon>Sar</taxon>
        <taxon>Alveolata</taxon>
        <taxon>Ciliophora</taxon>
        <taxon>Intramacronucleata</taxon>
        <taxon>Spirotrichea</taxon>
        <taxon>Stichotrichia</taxon>
        <taxon>Sporadotrichida</taxon>
        <taxon>Oxytrichidae</taxon>
        <taxon>Stylonychinae</taxon>
        <taxon>Stylonychia</taxon>
    </lineage>
</organism>
<accession>A0A078BAF9</accession>
<name>A0A078BAF9_STYLE</name>
<dbReference type="AlphaFoldDB" id="A0A078BAF9"/>
<protein>
    <submittedName>
        <fullName evidence="1">Uncharacterized protein</fullName>
    </submittedName>
</protein>
<sequence>MDKTSFTSIAYDYPSKSIVVGGYTWDSTVSTFASSSDQHAIIALIDNNNIFKWKKRVSGYKNIEALTFGNDNNQIYALMKSDNDQKIMIVKRYDGAFITMMVIVSYDIMEQSLQIVSDEQGYIYCTYQNSQGNFRILKLKYNGSTGTAEGIRIKNDQENSNGYALQYFGKQSMKQILVGGYLKKQNVSRPFLFNFDSDTNFKVNFGQMLSQSDKSHCFIRDIDLESSSTQTTVHTCSQFQTPKHIIYSRLKYNNTFIVNGQDHFTYQDNDKQIEC</sequence>
<dbReference type="Proteomes" id="UP000039865">
    <property type="component" value="Unassembled WGS sequence"/>
</dbReference>